<reference evidence="2" key="1">
    <citation type="submission" date="2016-10" db="EMBL/GenBank/DDBJ databases">
        <authorList>
            <person name="Varghese N."/>
            <person name="Submissions S."/>
        </authorList>
    </citation>
    <scope>NUCLEOTIDE SEQUENCE [LARGE SCALE GENOMIC DNA]</scope>
    <source>
        <strain evidence="2">Jip14</strain>
    </source>
</reference>
<protein>
    <submittedName>
        <fullName evidence="1">Uncharacterized protein</fullName>
    </submittedName>
</protein>
<sequence>MKRSKVSRVAAPTAAPYQRSLPVHGVIENDEYSNEMLGVRMFENMKMALFFSWIQGQMNKDKRDQKP</sequence>
<dbReference type="STRING" id="332977.SAMN05421740_104132"/>
<name>A0A1H7NYG4_9SPHI</name>
<evidence type="ECO:0000313" key="1">
    <source>
        <dbReference type="EMBL" id="SEL28065.1"/>
    </source>
</evidence>
<dbReference type="RefSeq" id="WP_090605658.1">
    <property type="nucleotide sequence ID" value="NZ_FNZR01000004.1"/>
</dbReference>
<keyword evidence="2" id="KW-1185">Reference proteome</keyword>
<evidence type="ECO:0000313" key="2">
    <source>
        <dbReference type="Proteomes" id="UP000198916"/>
    </source>
</evidence>
<organism evidence="1 2">
    <name type="scientific">Parapedobacter koreensis</name>
    <dbReference type="NCBI Taxonomy" id="332977"/>
    <lineage>
        <taxon>Bacteria</taxon>
        <taxon>Pseudomonadati</taxon>
        <taxon>Bacteroidota</taxon>
        <taxon>Sphingobacteriia</taxon>
        <taxon>Sphingobacteriales</taxon>
        <taxon>Sphingobacteriaceae</taxon>
        <taxon>Parapedobacter</taxon>
    </lineage>
</organism>
<dbReference type="EMBL" id="FNZR01000004">
    <property type="protein sequence ID" value="SEL28065.1"/>
    <property type="molecule type" value="Genomic_DNA"/>
</dbReference>
<proteinExistence type="predicted"/>
<gene>
    <name evidence="1" type="ORF">SAMN05421740_104132</name>
</gene>
<dbReference type="OrthoDB" id="799209at2"/>
<dbReference type="Proteomes" id="UP000198916">
    <property type="component" value="Unassembled WGS sequence"/>
</dbReference>
<accession>A0A1H7NYG4</accession>
<dbReference type="AlphaFoldDB" id="A0A1H7NYG4"/>